<evidence type="ECO:0000256" key="4">
    <source>
        <dbReference type="ARBA" id="ARBA00035174"/>
    </source>
</evidence>
<dbReference type="EMBL" id="BFFO01000003">
    <property type="protein sequence ID" value="GBG96567.1"/>
    <property type="molecule type" value="Genomic_DNA"/>
</dbReference>
<dbReference type="OrthoDB" id="9805609at2"/>
<dbReference type="PANTHER" id="PTHR39080">
    <property type="entry name" value="50S RIBOSOMAL PROTEIN L28"/>
    <property type="match status" value="1"/>
</dbReference>
<evidence type="ECO:0000313" key="7">
    <source>
        <dbReference type="Proteomes" id="UP000245021"/>
    </source>
</evidence>
<keyword evidence="7" id="KW-1185">Reference proteome</keyword>
<keyword evidence="2 5" id="KW-0689">Ribosomal protein</keyword>
<dbReference type="GO" id="GO:0006412">
    <property type="term" value="P:translation"/>
    <property type="evidence" value="ECO:0007669"/>
    <property type="project" value="UniProtKB-UniRule"/>
</dbReference>
<dbReference type="AlphaFoldDB" id="A0A2R5HER2"/>
<name>A0A2R5HER2_9LACT</name>
<evidence type="ECO:0000256" key="5">
    <source>
        <dbReference type="HAMAP-Rule" id="MF_00373"/>
    </source>
</evidence>
<comment type="caution">
    <text evidence="6">The sequence shown here is derived from an EMBL/GenBank/DDBJ whole genome shotgun (WGS) entry which is preliminary data.</text>
</comment>
<dbReference type="RefSeq" id="WP_109245539.1">
    <property type="nucleotide sequence ID" value="NZ_BFFO01000003.1"/>
</dbReference>
<dbReference type="InterPro" id="IPR034704">
    <property type="entry name" value="Ribosomal_bL28/bL31-like_sf"/>
</dbReference>
<dbReference type="SUPFAM" id="SSF143800">
    <property type="entry name" value="L28p-like"/>
    <property type="match status" value="1"/>
</dbReference>
<dbReference type="InterPro" id="IPR001383">
    <property type="entry name" value="Ribosomal_bL28_bact-type"/>
</dbReference>
<dbReference type="Pfam" id="PF00830">
    <property type="entry name" value="Ribosomal_L28"/>
    <property type="match status" value="1"/>
</dbReference>
<dbReference type="GO" id="GO:1990904">
    <property type="term" value="C:ribonucleoprotein complex"/>
    <property type="evidence" value="ECO:0007669"/>
    <property type="project" value="UniProtKB-KW"/>
</dbReference>
<proteinExistence type="inferred from homology"/>
<gene>
    <name evidence="5 6" type="primary">rpmB</name>
    <name evidence="6" type="ORF">NtB2_00680</name>
</gene>
<organism evidence="6 7">
    <name type="scientific">Lactococcus termiticola</name>
    <dbReference type="NCBI Taxonomy" id="2169526"/>
    <lineage>
        <taxon>Bacteria</taxon>
        <taxon>Bacillati</taxon>
        <taxon>Bacillota</taxon>
        <taxon>Bacilli</taxon>
        <taxon>Lactobacillales</taxon>
        <taxon>Streptococcaceae</taxon>
        <taxon>Lactococcus</taxon>
    </lineage>
</organism>
<dbReference type="Proteomes" id="UP000245021">
    <property type="component" value="Unassembled WGS sequence"/>
</dbReference>
<evidence type="ECO:0000256" key="1">
    <source>
        <dbReference type="ARBA" id="ARBA00008760"/>
    </source>
</evidence>
<dbReference type="GO" id="GO:0005840">
    <property type="term" value="C:ribosome"/>
    <property type="evidence" value="ECO:0007669"/>
    <property type="project" value="UniProtKB-KW"/>
</dbReference>
<comment type="similarity">
    <text evidence="1 5">Belongs to the bacterial ribosomal protein bL28 family.</text>
</comment>
<evidence type="ECO:0000256" key="2">
    <source>
        <dbReference type="ARBA" id="ARBA00022980"/>
    </source>
</evidence>
<reference evidence="6 7" key="1">
    <citation type="journal article" date="2018" name="Genome Announc.">
        <title>Draft Genome Sequence of Lactococcus sp. Strain NtB2 (JCM 32569), Isolated from the Gut of the Higher Termite Nasutitermes takasagoensis.</title>
        <authorList>
            <person name="Noda S."/>
            <person name="Aihara C."/>
            <person name="Yuki M."/>
            <person name="Ohkuma M."/>
        </authorList>
    </citation>
    <scope>NUCLEOTIDE SEQUENCE [LARGE SCALE GENOMIC DNA]</scope>
    <source>
        <strain evidence="6 7">NtB2</strain>
    </source>
</reference>
<keyword evidence="3 5" id="KW-0687">Ribonucleoprotein</keyword>
<evidence type="ECO:0000313" key="6">
    <source>
        <dbReference type="EMBL" id="GBG96567.1"/>
    </source>
</evidence>
<sequence>MSKVCYFTGRKTVSSNNRSHAMNQTKRVVKPNLQKVKIVENGKVKEVWASAKALKKLPAGVERV</sequence>
<evidence type="ECO:0000256" key="3">
    <source>
        <dbReference type="ARBA" id="ARBA00023274"/>
    </source>
</evidence>
<dbReference type="InterPro" id="IPR037147">
    <property type="entry name" value="Ribosomal_bL28_sf"/>
</dbReference>
<dbReference type="InterPro" id="IPR026569">
    <property type="entry name" value="Ribosomal_bL28"/>
</dbReference>
<accession>A0A2R5HER2</accession>
<dbReference type="GO" id="GO:0003735">
    <property type="term" value="F:structural constituent of ribosome"/>
    <property type="evidence" value="ECO:0007669"/>
    <property type="project" value="InterPro"/>
</dbReference>
<dbReference type="PANTHER" id="PTHR39080:SF1">
    <property type="entry name" value="LARGE RIBOSOMAL SUBUNIT PROTEIN BL28A"/>
    <property type="match status" value="1"/>
</dbReference>
<protein>
    <recommendedName>
        <fullName evidence="4 5">Large ribosomal subunit protein bL28</fullName>
    </recommendedName>
</protein>
<dbReference type="Gene3D" id="2.30.170.40">
    <property type="entry name" value="Ribosomal protein L28/L24"/>
    <property type="match status" value="1"/>
</dbReference>
<dbReference type="HAMAP" id="MF_00373">
    <property type="entry name" value="Ribosomal_bL28"/>
    <property type="match status" value="1"/>
</dbReference>
<dbReference type="InterPro" id="IPR050096">
    <property type="entry name" value="Bacterial_rp_bL28"/>
</dbReference>
<dbReference type="NCBIfam" id="TIGR00009">
    <property type="entry name" value="L28"/>
    <property type="match status" value="1"/>
</dbReference>